<organism evidence="1 2">
    <name type="scientific">Acidisoma silvae</name>
    <dbReference type="NCBI Taxonomy" id="2802396"/>
    <lineage>
        <taxon>Bacteria</taxon>
        <taxon>Pseudomonadati</taxon>
        <taxon>Pseudomonadota</taxon>
        <taxon>Alphaproteobacteria</taxon>
        <taxon>Acetobacterales</taxon>
        <taxon>Acidocellaceae</taxon>
        <taxon>Acidisoma</taxon>
    </lineage>
</organism>
<gene>
    <name evidence="1" type="ORF">ASILVAE211_03405</name>
</gene>
<accession>A0A964DXN0</accession>
<proteinExistence type="predicted"/>
<dbReference type="Proteomes" id="UP000708298">
    <property type="component" value="Unassembled WGS sequence"/>
</dbReference>
<sequence>MTGLPDFETPRLRLAPRSLADTDACLVMDRAPGVIRHVAGPWDDPDAHRSFVERRTIGSRSSLGFD</sequence>
<dbReference type="AlphaFoldDB" id="A0A964DXN0"/>
<evidence type="ECO:0000313" key="1">
    <source>
        <dbReference type="EMBL" id="MCB8874217.1"/>
    </source>
</evidence>
<comment type="caution">
    <text evidence="1">The sequence shown here is derived from an EMBL/GenBank/DDBJ whole genome shotgun (WGS) entry which is preliminary data.</text>
</comment>
<dbReference type="EMBL" id="JAESVB010000001">
    <property type="protein sequence ID" value="MCB8874217.1"/>
    <property type="molecule type" value="Genomic_DNA"/>
</dbReference>
<reference evidence="1" key="1">
    <citation type="journal article" date="2021" name="Microorganisms">
        <title>Acidisoma silvae sp. nov. and Acidisomacellulosilytica sp. nov., Two Acidophilic Bacteria Isolated from Decaying Wood, Hydrolyzing Cellulose and Producing Poly-3-hydroxybutyrate.</title>
        <authorList>
            <person name="Mieszkin S."/>
            <person name="Pouder E."/>
            <person name="Uroz S."/>
            <person name="Simon-Colin C."/>
            <person name="Alain K."/>
        </authorList>
    </citation>
    <scope>NUCLEOTIDE SEQUENCE</scope>
    <source>
        <strain evidence="1">HW T2.11</strain>
    </source>
</reference>
<protein>
    <submittedName>
        <fullName evidence="1">Uncharacterized protein</fullName>
    </submittedName>
</protein>
<dbReference type="Gene3D" id="3.40.630.30">
    <property type="match status" value="1"/>
</dbReference>
<dbReference type="RefSeq" id="WP_227319865.1">
    <property type="nucleotide sequence ID" value="NZ_JAESVB010000001.1"/>
</dbReference>
<reference evidence="1" key="2">
    <citation type="submission" date="2021-01" db="EMBL/GenBank/DDBJ databases">
        <authorList>
            <person name="Mieszkin S."/>
            <person name="Pouder E."/>
            <person name="Alain K."/>
        </authorList>
    </citation>
    <scope>NUCLEOTIDE SEQUENCE</scope>
    <source>
        <strain evidence="1">HW T2.11</strain>
    </source>
</reference>
<name>A0A964DXN0_9PROT</name>
<keyword evidence="2" id="KW-1185">Reference proteome</keyword>
<evidence type="ECO:0000313" key="2">
    <source>
        <dbReference type="Proteomes" id="UP000708298"/>
    </source>
</evidence>